<name>A0A7D9M100_PARCT</name>
<dbReference type="GO" id="GO:0005524">
    <property type="term" value="F:ATP binding"/>
    <property type="evidence" value="ECO:0007669"/>
    <property type="project" value="InterPro"/>
</dbReference>
<keyword evidence="1" id="KW-0808">Transferase</keyword>
<feature type="non-terminal residue" evidence="1">
    <location>
        <position position="64"/>
    </location>
</feature>
<dbReference type="OrthoDB" id="5960454at2759"/>
<protein>
    <submittedName>
        <fullName evidence="1">Probable serine threonine- kinase gdt4</fullName>
    </submittedName>
</protein>
<accession>A0A7D9M100</accession>
<reference evidence="1" key="1">
    <citation type="submission" date="2020-04" db="EMBL/GenBank/DDBJ databases">
        <authorList>
            <person name="Alioto T."/>
            <person name="Alioto T."/>
            <person name="Gomez Garrido J."/>
        </authorList>
    </citation>
    <scope>NUCLEOTIDE SEQUENCE</scope>
    <source>
        <strain evidence="1">A484AB</strain>
    </source>
</reference>
<evidence type="ECO:0000313" key="2">
    <source>
        <dbReference type="Proteomes" id="UP001152795"/>
    </source>
</evidence>
<dbReference type="SUPFAM" id="SSF56112">
    <property type="entry name" value="Protein kinase-like (PK-like)"/>
    <property type="match status" value="1"/>
</dbReference>
<dbReference type="GO" id="GO:0004672">
    <property type="term" value="F:protein kinase activity"/>
    <property type="evidence" value="ECO:0007669"/>
    <property type="project" value="InterPro"/>
</dbReference>
<sequence length="64" mass="7608">MHQIQPHSLEDVEDRKTKIGEGVFGKCKKKIYRGQIVAVKYFKSHSRYSDVEREAKMIMRFDHP</sequence>
<evidence type="ECO:0000313" key="1">
    <source>
        <dbReference type="EMBL" id="CAB4039966.1"/>
    </source>
</evidence>
<dbReference type="PROSITE" id="PS50011">
    <property type="entry name" value="PROTEIN_KINASE_DOM"/>
    <property type="match status" value="1"/>
</dbReference>
<dbReference type="Proteomes" id="UP001152795">
    <property type="component" value="Unassembled WGS sequence"/>
</dbReference>
<proteinExistence type="predicted"/>
<dbReference type="InterPro" id="IPR011009">
    <property type="entry name" value="Kinase-like_dom_sf"/>
</dbReference>
<gene>
    <name evidence="1" type="ORF">PACLA_8A000451</name>
</gene>
<dbReference type="InterPro" id="IPR000719">
    <property type="entry name" value="Prot_kinase_dom"/>
</dbReference>
<dbReference type="AlphaFoldDB" id="A0A7D9M100"/>
<organism evidence="1 2">
    <name type="scientific">Paramuricea clavata</name>
    <name type="common">Red gorgonian</name>
    <name type="synonym">Violescent sea-whip</name>
    <dbReference type="NCBI Taxonomy" id="317549"/>
    <lineage>
        <taxon>Eukaryota</taxon>
        <taxon>Metazoa</taxon>
        <taxon>Cnidaria</taxon>
        <taxon>Anthozoa</taxon>
        <taxon>Octocorallia</taxon>
        <taxon>Malacalcyonacea</taxon>
        <taxon>Plexauridae</taxon>
        <taxon>Paramuricea</taxon>
    </lineage>
</organism>
<keyword evidence="1" id="KW-0418">Kinase</keyword>
<comment type="caution">
    <text evidence="1">The sequence shown here is derived from an EMBL/GenBank/DDBJ whole genome shotgun (WGS) entry which is preliminary data.</text>
</comment>
<keyword evidence="2" id="KW-1185">Reference proteome</keyword>
<dbReference type="Gene3D" id="3.30.200.20">
    <property type="entry name" value="Phosphorylase Kinase, domain 1"/>
    <property type="match status" value="1"/>
</dbReference>
<dbReference type="EMBL" id="CACRXK020026118">
    <property type="protein sequence ID" value="CAB4039966.1"/>
    <property type="molecule type" value="Genomic_DNA"/>
</dbReference>